<dbReference type="InterPro" id="IPR036691">
    <property type="entry name" value="Endo/exonu/phosph_ase_sf"/>
</dbReference>
<dbReference type="InterPro" id="IPR005135">
    <property type="entry name" value="Endo/exonuclease/phosphatase"/>
</dbReference>
<dbReference type="CDD" id="cd09083">
    <property type="entry name" value="EEP-1"/>
    <property type="match status" value="1"/>
</dbReference>
<feature type="chain" id="PRO_5041634174" evidence="1">
    <location>
        <begin position="27"/>
        <end position="291"/>
    </location>
</feature>
<sequence>MPKSRFYVSPLLVLLSLSVLAYYYHASPAPPMKIRLYTHNIRYDNRNPGAGEPYWEKRGPAVAQSIRFHTQPGSSVVCLQEVLHHQLFGLLDTLNRHDDWSYYGVGRTDGKTQGEYAPILFKTSDWEVVRSHTYWLSPTPEKPSKGWDAALERIVTEVVLRSKASKKHVKVMNTHFDHVGVEARRESARLIAAKMEQGSEPVFLCGDFNTEPTDEPYHVLQSTGFKDSRVQGKGYGYGSTFSGFNRNKEDNTIIDYIWAGNDTQWQDYGVVPNFYDFYMSDHRPVIADYVI</sequence>
<evidence type="ECO:0000259" key="2">
    <source>
        <dbReference type="Pfam" id="PF03372"/>
    </source>
</evidence>
<evidence type="ECO:0000256" key="1">
    <source>
        <dbReference type="SAM" id="SignalP"/>
    </source>
</evidence>
<comment type="caution">
    <text evidence="3">The sequence shown here is derived from an EMBL/GenBank/DDBJ whole genome shotgun (WGS) entry which is preliminary data.</text>
</comment>
<proteinExistence type="predicted"/>
<evidence type="ECO:0000313" key="4">
    <source>
        <dbReference type="Proteomes" id="UP000195602"/>
    </source>
</evidence>
<dbReference type="AlphaFoldDB" id="A0AA91T0E1"/>
<dbReference type="Gene3D" id="3.60.10.10">
    <property type="entry name" value="Endonuclease/exonuclease/phosphatase"/>
    <property type="match status" value="1"/>
</dbReference>
<feature type="signal peptide" evidence="1">
    <location>
        <begin position="1"/>
        <end position="26"/>
    </location>
</feature>
<keyword evidence="1" id="KW-0732">Signal</keyword>
<organism evidence="3 4">
    <name type="scientific">Clavispora lusitaniae</name>
    <name type="common">Candida lusitaniae</name>
    <dbReference type="NCBI Taxonomy" id="36911"/>
    <lineage>
        <taxon>Eukaryota</taxon>
        <taxon>Fungi</taxon>
        <taxon>Dikarya</taxon>
        <taxon>Ascomycota</taxon>
        <taxon>Saccharomycotina</taxon>
        <taxon>Pichiomycetes</taxon>
        <taxon>Metschnikowiaceae</taxon>
        <taxon>Clavispora</taxon>
    </lineage>
</organism>
<dbReference type="EMBL" id="LYUB02000016">
    <property type="protein sequence ID" value="OVF07023.1"/>
    <property type="molecule type" value="Genomic_DNA"/>
</dbReference>
<dbReference type="Pfam" id="PF03372">
    <property type="entry name" value="Exo_endo_phos"/>
    <property type="match status" value="1"/>
</dbReference>
<reference evidence="3 4" key="1">
    <citation type="submission" date="2017-04" db="EMBL/GenBank/DDBJ databases">
        <title>Draft genome of the yeast Clavispora lusitaniae type strain CBS 6936.</title>
        <authorList>
            <person name="Durrens P."/>
            <person name="Klopp C."/>
            <person name="Biteau N."/>
            <person name="Fitton-Ouhabi V."/>
            <person name="Dementhon K."/>
            <person name="Accoceberry I."/>
            <person name="Sherman D.J."/>
            <person name="Noel T."/>
        </authorList>
    </citation>
    <scope>NUCLEOTIDE SEQUENCE [LARGE SCALE GENOMIC DNA]</scope>
    <source>
        <strain evidence="3 4">CBS 6936</strain>
    </source>
</reference>
<dbReference type="GO" id="GO:0000175">
    <property type="term" value="F:3'-5'-RNA exonuclease activity"/>
    <property type="evidence" value="ECO:0007669"/>
    <property type="project" value="TreeGrafter"/>
</dbReference>
<protein>
    <submittedName>
        <fullName evidence="3">DNase I</fullName>
    </submittedName>
</protein>
<feature type="domain" description="Endonuclease/exonuclease/phosphatase" evidence="2">
    <location>
        <begin position="72"/>
        <end position="282"/>
    </location>
</feature>
<dbReference type="KEGG" id="clus:A9F13_16g01309"/>
<dbReference type="SUPFAM" id="SSF56219">
    <property type="entry name" value="DNase I-like"/>
    <property type="match status" value="1"/>
</dbReference>
<gene>
    <name evidence="3" type="ORF">A9F13_16g01309</name>
</gene>
<name>A0AA91T0E1_CLALS</name>
<dbReference type="InterPro" id="IPR050410">
    <property type="entry name" value="CCR4/nocturin_mRNA_transcr"/>
</dbReference>
<dbReference type="PANTHER" id="PTHR12121:SF36">
    <property type="entry name" value="ENDONUCLEASE_EXONUCLEASE_PHOSPHATASE DOMAIN-CONTAINING PROTEIN"/>
    <property type="match status" value="1"/>
</dbReference>
<evidence type="ECO:0000313" key="3">
    <source>
        <dbReference type="EMBL" id="OVF07023.1"/>
    </source>
</evidence>
<dbReference type="PANTHER" id="PTHR12121">
    <property type="entry name" value="CARBON CATABOLITE REPRESSOR PROTEIN 4"/>
    <property type="match status" value="1"/>
</dbReference>
<dbReference type="Proteomes" id="UP000195602">
    <property type="component" value="Unassembled WGS sequence"/>
</dbReference>
<accession>A0AA91T0E1</accession>